<dbReference type="SUPFAM" id="SSF81345">
    <property type="entry name" value="ABC transporter involved in vitamin B12 uptake, BtuC"/>
    <property type="match status" value="1"/>
</dbReference>
<sequence>MKTAPHYITKRLLLLSLFLFVLLLVCVFAGISLGSTGGGFKWVWNSVMGQTAADSMLNTIIWKIRFPRVIMAVLVGATLSLGGLVFQALLRNPLAEPYILGISGGSAIGAIIGILAGLSLFPGVSLLAFSGSIIILLLILVMSSGQSILKKDSLLLSGVIINAFCAAVIMFLISMAHDSKIHNIMFWLMGDLSMIEMRHVGYLALILLPCFVIIFIFSNSMNLMLLGKEMAQSMGVNIKAVTITLLITTSLMVSATVANCGLLGFVGLVMPHLLRLTFGSDHRILVPACVLAGGSYMVLCDLLARSLPQQGEMPVGVITAMIGAPLFIFLLKRSTR</sequence>
<feature type="transmembrane region" description="Helical" evidence="8">
    <location>
        <begin position="313"/>
        <end position="331"/>
    </location>
</feature>
<dbReference type="AlphaFoldDB" id="E1Y8E3"/>
<feature type="transmembrane region" description="Helical" evidence="8">
    <location>
        <begin position="124"/>
        <end position="142"/>
    </location>
</feature>
<evidence type="ECO:0000256" key="4">
    <source>
        <dbReference type="ARBA" id="ARBA00022475"/>
    </source>
</evidence>
<evidence type="ECO:0000256" key="7">
    <source>
        <dbReference type="ARBA" id="ARBA00023136"/>
    </source>
</evidence>
<evidence type="ECO:0000313" key="9">
    <source>
        <dbReference type="EMBL" id="CBX26837.1"/>
    </source>
</evidence>
<evidence type="ECO:0000256" key="6">
    <source>
        <dbReference type="ARBA" id="ARBA00022989"/>
    </source>
</evidence>
<name>E1Y8E3_9BACT</name>
<dbReference type="GO" id="GO:0005886">
    <property type="term" value="C:plasma membrane"/>
    <property type="evidence" value="ECO:0007669"/>
    <property type="project" value="UniProtKB-SubCell"/>
</dbReference>
<dbReference type="Pfam" id="PF01032">
    <property type="entry name" value="FecCD"/>
    <property type="match status" value="1"/>
</dbReference>
<feature type="transmembrane region" description="Helical" evidence="8">
    <location>
        <begin position="154"/>
        <end position="177"/>
    </location>
</feature>
<reference evidence="9" key="1">
    <citation type="journal article" date="2011" name="Environ. Microbiol.">
        <title>Genomic insights into the metabolic potential of the polycyclic aromatic hydrocarbon degrading sulfate-reducing Deltaproteobacterium N47.</title>
        <authorList>
            <person name="Bergmann F."/>
            <person name="Selesi D."/>
            <person name="Weinmaier T."/>
            <person name="Tischler P."/>
            <person name="Rattei T."/>
            <person name="Meckenstock R.U."/>
        </authorList>
    </citation>
    <scope>NUCLEOTIDE SEQUENCE</scope>
</reference>
<feature type="transmembrane region" description="Helical" evidence="8">
    <location>
        <begin position="98"/>
        <end position="118"/>
    </location>
</feature>
<dbReference type="InterPro" id="IPR037294">
    <property type="entry name" value="ABC_BtuC-like"/>
</dbReference>
<evidence type="ECO:0000256" key="8">
    <source>
        <dbReference type="SAM" id="Phobius"/>
    </source>
</evidence>
<feature type="transmembrane region" description="Helical" evidence="8">
    <location>
        <begin position="66"/>
        <end position="86"/>
    </location>
</feature>
<accession>E1Y8E3</accession>
<dbReference type="InterPro" id="IPR000522">
    <property type="entry name" value="ABC_transptr_permease_BtuC"/>
</dbReference>
<feature type="transmembrane region" description="Helical" evidence="8">
    <location>
        <begin position="238"/>
        <end position="264"/>
    </location>
</feature>
<dbReference type="PANTHER" id="PTHR30472:SF25">
    <property type="entry name" value="ABC TRANSPORTER PERMEASE PROTEIN MJ0876-RELATED"/>
    <property type="match status" value="1"/>
</dbReference>
<protein>
    <submittedName>
        <fullName evidence="9">Uncharacterized protein</fullName>
    </submittedName>
</protein>
<dbReference type="FunFam" id="1.10.3470.10:FF:000001">
    <property type="entry name" value="Vitamin B12 ABC transporter permease BtuC"/>
    <property type="match status" value="1"/>
</dbReference>
<gene>
    <name evidence="9" type="ORF">N47_A08660</name>
</gene>
<keyword evidence="6 8" id="KW-1133">Transmembrane helix</keyword>
<evidence type="ECO:0000256" key="3">
    <source>
        <dbReference type="ARBA" id="ARBA00022448"/>
    </source>
</evidence>
<keyword evidence="4" id="KW-1003">Cell membrane</keyword>
<dbReference type="Gene3D" id="1.10.3470.10">
    <property type="entry name" value="ABC transporter involved in vitamin B12 uptake, BtuC"/>
    <property type="match status" value="1"/>
</dbReference>
<feature type="transmembrane region" description="Helical" evidence="8">
    <location>
        <begin position="197"/>
        <end position="217"/>
    </location>
</feature>
<comment type="similarity">
    <text evidence="2">Belongs to the binding-protein-dependent transport system permease family. FecCD subfamily.</text>
</comment>
<dbReference type="CDD" id="cd06550">
    <property type="entry name" value="TM_ABC_iron-siderophores_like"/>
    <property type="match status" value="1"/>
</dbReference>
<proteinExistence type="inferred from homology"/>
<evidence type="ECO:0000256" key="2">
    <source>
        <dbReference type="ARBA" id="ARBA00007935"/>
    </source>
</evidence>
<comment type="subcellular location">
    <subcellularLocation>
        <location evidence="1">Cell membrane</location>
        <topology evidence="1">Multi-pass membrane protein</topology>
    </subcellularLocation>
</comment>
<evidence type="ECO:0000256" key="5">
    <source>
        <dbReference type="ARBA" id="ARBA00022692"/>
    </source>
</evidence>
<dbReference type="GO" id="GO:0022857">
    <property type="term" value="F:transmembrane transporter activity"/>
    <property type="evidence" value="ECO:0007669"/>
    <property type="project" value="InterPro"/>
</dbReference>
<evidence type="ECO:0000256" key="1">
    <source>
        <dbReference type="ARBA" id="ARBA00004651"/>
    </source>
</evidence>
<keyword evidence="5 8" id="KW-0812">Transmembrane</keyword>
<keyword evidence="3" id="KW-0813">Transport</keyword>
<organism evidence="9">
    <name type="scientific">uncultured Desulfobacterium sp</name>
    <dbReference type="NCBI Taxonomy" id="201089"/>
    <lineage>
        <taxon>Bacteria</taxon>
        <taxon>Pseudomonadati</taxon>
        <taxon>Thermodesulfobacteriota</taxon>
        <taxon>Desulfobacteria</taxon>
        <taxon>Desulfobacterales</taxon>
        <taxon>Desulfobacteriaceae</taxon>
        <taxon>Desulfobacterium</taxon>
        <taxon>environmental samples</taxon>
    </lineage>
</organism>
<keyword evidence="7 8" id="KW-0472">Membrane</keyword>
<dbReference type="PANTHER" id="PTHR30472">
    <property type="entry name" value="FERRIC ENTEROBACTIN TRANSPORT SYSTEM PERMEASE PROTEIN"/>
    <property type="match status" value="1"/>
</dbReference>
<dbReference type="GO" id="GO:0033214">
    <property type="term" value="P:siderophore-iron import into cell"/>
    <property type="evidence" value="ECO:0007669"/>
    <property type="project" value="TreeGrafter"/>
</dbReference>
<dbReference type="EMBL" id="FR695864">
    <property type="protein sequence ID" value="CBX26837.1"/>
    <property type="molecule type" value="Genomic_DNA"/>
</dbReference>